<gene>
    <name evidence="1" type="ORF">EJ05DRAFT_324880</name>
</gene>
<name>A0A6A6WAL8_9PEZI</name>
<dbReference type="EMBL" id="ML996570">
    <property type="protein sequence ID" value="KAF2758876.1"/>
    <property type="molecule type" value="Genomic_DNA"/>
</dbReference>
<proteinExistence type="predicted"/>
<dbReference type="RefSeq" id="XP_033601327.1">
    <property type="nucleotide sequence ID" value="XM_033740784.1"/>
</dbReference>
<accession>A0A6A6WAL8</accession>
<dbReference type="GeneID" id="54481838"/>
<reference evidence="1" key="1">
    <citation type="journal article" date="2020" name="Stud. Mycol.">
        <title>101 Dothideomycetes genomes: a test case for predicting lifestyles and emergence of pathogens.</title>
        <authorList>
            <person name="Haridas S."/>
            <person name="Albert R."/>
            <person name="Binder M."/>
            <person name="Bloem J."/>
            <person name="Labutti K."/>
            <person name="Salamov A."/>
            <person name="Andreopoulos B."/>
            <person name="Baker S."/>
            <person name="Barry K."/>
            <person name="Bills G."/>
            <person name="Bluhm B."/>
            <person name="Cannon C."/>
            <person name="Castanera R."/>
            <person name="Culley D."/>
            <person name="Daum C."/>
            <person name="Ezra D."/>
            <person name="Gonzalez J."/>
            <person name="Henrissat B."/>
            <person name="Kuo A."/>
            <person name="Liang C."/>
            <person name="Lipzen A."/>
            <person name="Lutzoni F."/>
            <person name="Magnuson J."/>
            <person name="Mondo S."/>
            <person name="Nolan M."/>
            <person name="Ohm R."/>
            <person name="Pangilinan J."/>
            <person name="Park H.-J."/>
            <person name="Ramirez L."/>
            <person name="Alfaro M."/>
            <person name="Sun H."/>
            <person name="Tritt A."/>
            <person name="Yoshinaga Y."/>
            <person name="Zwiers L.-H."/>
            <person name="Turgeon B."/>
            <person name="Goodwin S."/>
            <person name="Spatafora J."/>
            <person name="Crous P."/>
            <person name="Grigoriev I."/>
        </authorList>
    </citation>
    <scope>NUCLEOTIDE SEQUENCE</scope>
    <source>
        <strain evidence="1">CBS 121739</strain>
    </source>
</reference>
<dbReference type="AlphaFoldDB" id="A0A6A6WAL8"/>
<sequence>MHHPAAAVTFPWRHCGWHIKEPSDGIVVWAHGRLRRQWAVGRCMGRHCIGVAGSHCQAMRIAKHGHATLPGLISCRARGHTRLAVVDQKDAVGWRSKICVAEAFTTVVESEAAHQCSVLTSLLGGLGRGWRMGRDTIRYLKMVGARMCGVMRCSRQVRCHEAVKP</sequence>
<evidence type="ECO:0000313" key="1">
    <source>
        <dbReference type="EMBL" id="KAF2758876.1"/>
    </source>
</evidence>
<dbReference type="Proteomes" id="UP000799437">
    <property type="component" value="Unassembled WGS sequence"/>
</dbReference>
<keyword evidence="2" id="KW-1185">Reference proteome</keyword>
<protein>
    <submittedName>
        <fullName evidence="1">Uncharacterized protein</fullName>
    </submittedName>
</protein>
<evidence type="ECO:0000313" key="2">
    <source>
        <dbReference type="Proteomes" id="UP000799437"/>
    </source>
</evidence>
<organism evidence="1 2">
    <name type="scientific">Pseudovirgaria hyperparasitica</name>
    <dbReference type="NCBI Taxonomy" id="470096"/>
    <lineage>
        <taxon>Eukaryota</taxon>
        <taxon>Fungi</taxon>
        <taxon>Dikarya</taxon>
        <taxon>Ascomycota</taxon>
        <taxon>Pezizomycotina</taxon>
        <taxon>Dothideomycetes</taxon>
        <taxon>Dothideomycetes incertae sedis</taxon>
        <taxon>Acrospermales</taxon>
        <taxon>Acrospermaceae</taxon>
        <taxon>Pseudovirgaria</taxon>
    </lineage>
</organism>